<reference evidence="1" key="1">
    <citation type="submission" date="2014-09" db="EMBL/GenBank/DDBJ databases">
        <authorList>
            <person name="Magalhaes I.L.F."/>
            <person name="Oliveira U."/>
            <person name="Santos F.R."/>
            <person name="Vidigal T.H.D.A."/>
            <person name="Brescovit A.D."/>
            <person name="Santos A.J."/>
        </authorList>
    </citation>
    <scope>NUCLEOTIDE SEQUENCE</scope>
    <source>
        <tissue evidence="1">Shoot tissue taken approximately 20 cm above the soil surface</tissue>
    </source>
</reference>
<protein>
    <submittedName>
        <fullName evidence="1">Uncharacterized protein</fullName>
    </submittedName>
</protein>
<reference evidence="1" key="2">
    <citation type="journal article" date="2015" name="Data Brief">
        <title>Shoot transcriptome of the giant reed, Arundo donax.</title>
        <authorList>
            <person name="Barrero R.A."/>
            <person name="Guerrero F.D."/>
            <person name="Moolhuijzen P."/>
            <person name="Goolsby J.A."/>
            <person name="Tidwell J."/>
            <person name="Bellgard S.E."/>
            <person name="Bellgard M.I."/>
        </authorList>
    </citation>
    <scope>NUCLEOTIDE SEQUENCE</scope>
    <source>
        <tissue evidence="1">Shoot tissue taken approximately 20 cm above the soil surface</tissue>
    </source>
</reference>
<name>A0A0A9H352_ARUDO</name>
<dbReference type="EMBL" id="GBRH01170583">
    <property type="protein sequence ID" value="JAE27313.1"/>
    <property type="molecule type" value="Transcribed_RNA"/>
</dbReference>
<sequence>MLILESPACLISE</sequence>
<organism evidence="1">
    <name type="scientific">Arundo donax</name>
    <name type="common">Giant reed</name>
    <name type="synonym">Donax arundinaceus</name>
    <dbReference type="NCBI Taxonomy" id="35708"/>
    <lineage>
        <taxon>Eukaryota</taxon>
        <taxon>Viridiplantae</taxon>
        <taxon>Streptophyta</taxon>
        <taxon>Embryophyta</taxon>
        <taxon>Tracheophyta</taxon>
        <taxon>Spermatophyta</taxon>
        <taxon>Magnoliopsida</taxon>
        <taxon>Liliopsida</taxon>
        <taxon>Poales</taxon>
        <taxon>Poaceae</taxon>
        <taxon>PACMAD clade</taxon>
        <taxon>Arundinoideae</taxon>
        <taxon>Arundineae</taxon>
        <taxon>Arundo</taxon>
    </lineage>
</organism>
<evidence type="ECO:0000313" key="1">
    <source>
        <dbReference type="EMBL" id="JAE27313.1"/>
    </source>
</evidence>
<accession>A0A0A9H352</accession>
<proteinExistence type="predicted"/>